<organism evidence="3 4">
    <name type="scientific">Thalassiosira oceanica</name>
    <name type="common">Marine diatom</name>
    <dbReference type="NCBI Taxonomy" id="159749"/>
    <lineage>
        <taxon>Eukaryota</taxon>
        <taxon>Sar</taxon>
        <taxon>Stramenopiles</taxon>
        <taxon>Ochrophyta</taxon>
        <taxon>Bacillariophyta</taxon>
        <taxon>Coscinodiscophyceae</taxon>
        <taxon>Thalassiosirophycidae</taxon>
        <taxon>Thalassiosirales</taxon>
        <taxon>Thalassiosiraceae</taxon>
        <taxon>Thalassiosira</taxon>
    </lineage>
</organism>
<feature type="region of interest" description="Disordered" evidence="1">
    <location>
        <begin position="120"/>
        <end position="228"/>
    </location>
</feature>
<sequence>KGLRGGLQGVSARTGLGGGGDGLSAEETAEELRLRTLLGVARAAANFNDLEVAADYTRRLEGNFLREIDAGYPRGQSTEQLRMCVKGLGGVVEAFNGASARSMEELIATVTPRARQIVNEAVGQDGGRAQRGLGRDELPRQPGARRRQQRRGARDRPGLRPGRRGVRAEPDQRGVHRQALCGPRRPRGSPEGASGAQAGGRAGHRNPGQRFKASRGRDPQGENPIGCGFGSKFTPLGAISLDSDIRYLMTFAKDRMDSPELKSNVTLCKACTPLARLNQITLLMNVDDLEDALDLISVSKRKGNWDLKLDDAKTLLSLRVDFEGSKVNDLLQVDDE</sequence>
<dbReference type="PANTHER" id="PTHR24016:SF0">
    <property type="entry name" value="CONSERVED OLIGOMERIC GOLGI COMPLEX SUBUNIT 4"/>
    <property type="match status" value="1"/>
</dbReference>
<evidence type="ECO:0000313" key="4">
    <source>
        <dbReference type="Proteomes" id="UP000266841"/>
    </source>
</evidence>
<dbReference type="Proteomes" id="UP000266841">
    <property type="component" value="Unassembled WGS sequence"/>
</dbReference>
<name>K0RN27_THAOC</name>
<dbReference type="InterPro" id="IPR048684">
    <property type="entry name" value="COG4_C"/>
</dbReference>
<dbReference type="EMBL" id="AGNL01046215">
    <property type="protein sequence ID" value="EJK48147.1"/>
    <property type="molecule type" value="Genomic_DNA"/>
</dbReference>
<dbReference type="AlphaFoldDB" id="K0RN27"/>
<evidence type="ECO:0000256" key="1">
    <source>
        <dbReference type="SAM" id="MobiDB-lite"/>
    </source>
</evidence>
<evidence type="ECO:0000313" key="3">
    <source>
        <dbReference type="EMBL" id="EJK48147.1"/>
    </source>
</evidence>
<dbReference type="eggNOG" id="KOG0412">
    <property type="taxonomic scope" value="Eukaryota"/>
</dbReference>
<protein>
    <recommendedName>
        <fullName evidence="2">Conserved oligomeric Golgi complex subunit 4 C-terminal domain-containing protein</fullName>
    </recommendedName>
</protein>
<comment type="caution">
    <text evidence="3">The sequence shown here is derived from an EMBL/GenBank/DDBJ whole genome shotgun (WGS) entry which is preliminary data.</text>
</comment>
<reference evidence="3 4" key="1">
    <citation type="journal article" date="2012" name="Genome Biol.">
        <title>Genome and low-iron response of an oceanic diatom adapted to chronic iron limitation.</title>
        <authorList>
            <person name="Lommer M."/>
            <person name="Specht M."/>
            <person name="Roy A.S."/>
            <person name="Kraemer L."/>
            <person name="Andreson R."/>
            <person name="Gutowska M.A."/>
            <person name="Wolf J."/>
            <person name="Bergner S.V."/>
            <person name="Schilhabel M.B."/>
            <person name="Klostermeier U.C."/>
            <person name="Beiko R.G."/>
            <person name="Rosenstiel P."/>
            <person name="Hippler M."/>
            <person name="Laroche J."/>
        </authorList>
    </citation>
    <scope>NUCLEOTIDE SEQUENCE [LARGE SCALE GENOMIC DNA]</scope>
    <source>
        <strain evidence="3 4">CCMP1005</strain>
    </source>
</reference>
<dbReference type="InterPro" id="IPR048682">
    <property type="entry name" value="COG4"/>
</dbReference>
<keyword evidence="4" id="KW-1185">Reference proteome</keyword>
<dbReference type="PANTHER" id="PTHR24016">
    <property type="entry name" value="CONSERVED OLIGOMERIC GOLGI COMPLEX SUBUNIT 4"/>
    <property type="match status" value="1"/>
</dbReference>
<feature type="domain" description="Conserved oligomeric Golgi complex subunit 4 C-terminal" evidence="2">
    <location>
        <begin position="231"/>
        <end position="313"/>
    </location>
</feature>
<gene>
    <name evidence="3" type="ORF">THAOC_33083</name>
</gene>
<evidence type="ECO:0000259" key="2">
    <source>
        <dbReference type="Pfam" id="PF20662"/>
    </source>
</evidence>
<accession>K0RN27</accession>
<proteinExistence type="predicted"/>
<feature type="region of interest" description="Disordered" evidence="1">
    <location>
        <begin position="1"/>
        <end position="24"/>
    </location>
</feature>
<feature type="non-terminal residue" evidence="3">
    <location>
        <position position="1"/>
    </location>
</feature>
<dbReference type="Gene3D" id="1.20.58.1970">
    <property type="match status" value="1"/>
</dbReference>
<dbReference type="Pfam" id="PF20662">
    <property type="entry name" value="COG4_C"/>
    <property type="match status" value="1"/>
</dbReference>
<dbReference type="OrthoDB" id="47059at2759"/>